<dbReference type="Proteomes" id="UP000799436">
    <property type="component" value="Unassembled WGS sequence"/>
</dbReference>
<dbReference type="EMBL" id="ML995938">
    <property type="protein sequence ID" value="KAF2764133.1"/>
    <property type="molecule type" value="Genomic_DNA"/>
</dbReference>
<name>A0A6G1KTY8_9PEZI</name>
<reference evidence="2" key="1">
    <citation type="journal article" date="2020" name="Stud. Mycol.">
        <title>101 Dothideomycetes genomes: a test case for predicting lifestyles and emergence of pathogens.</title>
        <authorList>
            <person name="Haridas S."/>
            <person name="Albert R."/>
            <person name="Binder M."/>
            <person name="Bloem J."/>
            <person name="Labutti K."/>
            <person name="Salamov A."/>
            <person name="Andreopoulos B."/>
            <person name="Baker S."/>
            <person name="Barry K."/>
            <person name="Bills G."/>
            <person name="Bluhm B."/>
            <person name="Cannon C."/>
            <person name="Castanera R."/>
            <person name="Culley D."/>
            <person name="Daum C."/>
            <person name="Ezra D."/>
            <person name="Gonzalez J."/>
            <person name="Henrissat B."/>
            <person name="Kuo A."/>
            <person name="Liang C."/>
            <person name="Lipzen A."/>
            <person name="Lutzoni F."/>
            <person name="Magnuson J."/>
            <person name="Mondo S."/>
            <person name="Nolan M."/>
            <person name="Ohm R."/>
            <person name="Pangilinan J."/>
            <person name="Park H.-J."/>
            <person name="Ramirez L."/>
            <person name="Alfaro M."/>
            <person name="Sun H."/>
            <person name="Tritt A."/>
            <person name="Yoshinaga Y."/>
            <person name="Zwiers L.-H."/>
            <person name="Turgeon B."/>
            <person name="Goodwin S."/>
            <person name="Spatafora J."/>
            <person name="Crous P."/>
            <person name="Grigoriev I."/>
        </authorList>
    </citation>
    <scope>NUCLEOTIDE SEQUENCE</scope>
    <source>
        <strain evidence="2">CBS 116005</strain>
    </source>
</reference>
<accession>A0A6G1KTY8</accession>
<organism evidence="2 3">
    <name type="scientific">Teratosphaeria nubilosa</name>
    <dbReference type="NCBI Taxonomy" id="161662"/>
    <lineage>
        <taxon>Eukaryota</taxon>
        <taxon>Fungi</taxon>
        <taxon>Dikarya</taxon>
        <taxon>Ascomycota</taxon>
        <taxon>Pezizomycotina</taxon>
        <taxon>Dothideomycetes</taxon>
        <taxon>Dothideomycetidae</taxon>
        <taxon>Mycosphaerellales</taxon>
        <taxon>Teratosphaeriaceae</taxon>
        <taxon>Teratosphaeria</taxon>
    </lineage>
</organism>
<evidence type="ECO:0000313" key="3">
    <source>
        <dbReference type="Proteomes" id="UP000799436"/>
    </source>
</evidence>
<feature type="region of interest" description="Disordered" evidence="1">
    <location>
        <begin position="1"/>
        <end position="31"/>
    </location>
</feature>
<protein>
    <submittedName>
        <fullName evidence="2">Uncharacterized protein</fullName>
    </submittedName>
</protein>
<sequence>MESHDWKSTPSHKSRPERYNSITEPKRTPPPRYVTVQSLHTRNPSITTMAANNTRDTFSQHRRSLRNMSSVPAAFGDGSKYRSEHFQVRESFRTITLQDHNHCNKGPSSFSLLHKQSISARQKRRSQSIRILHAREQTRRQDRRKLRDSLSLERNAMPNTLLSKILDAPGRQLYIIPRSQQSGNVRASNASFCRELCGREAMLFWPSGWRILGVKRNHALHTRAKDWCEGVAVAVTMLYE</sequence>
<evidence type="ECO:0000313" key="2">
    <source>
        <dbReference type="EMBL" id="KAF2764133.1"/>
    </source>
</evidence>
<proteinExistence type="predicted"/>
<dbReference type="AlphaFoldDB" id="A0A6G1KTY8"/>
<keyword evidence="3" id="KW-1185">Reference proteome</keyword>
<evidence type="ECO:0000256" key="1">
    <source>
        <dbReference type="SAM" id="MobiDB-lite"/>
    </source>
</evidence>
<gene>
    <name evidence="2" type="ORF">EJ03DRAFT_40858</name>
</gene>